<comment type="caution">
    <text evidence="1">The sequence shown here is derived from an EMBL/GenBank/DDBJ whole genome shotgun (WGS) entry which is preliminary data.</text>
</comment>
<dbReference type="GO" id="GO:0008017">
    <property type="term" value="F:microtubule binding"/>
    <property type="evidence" value="ECO:0007669"/>
    <property type="project" value="InterPro"/>
</dbReference>
<accession>A0A445ALL0</accession>
<dbReference type="Proteomes" id="UP000289738">
    <property type="component" value="Chromosome B02"/>
</dbReference>
<gene>
    <name evidence="1" type="ORF">Ahy_B02g061588</name>
</gene>
<dbReference type="InterPro" id="IPR044591">
    <property type="entry name" value="RUK"/>
</dbReference>
<dbReference type="PANTHER" id="PTHR46562">
    <property type="entry name" value="SERINE/THREONINE-KINASE ULK4-LIKE PROTEIN-RELATED"/>
    <property type="match status" value="1"/>
</dbReference>
<protein>
    <submittedName>
        <fullName evidence="1">Uncharacterized protein</fullName>
    </submittedName>
</protein>
<organism evidence="1 2">
    <name type="scientific">Arachis hypogaea</name>
    <name type="common">Peanut</name>
    <dbReference type="NCBI Taxonomy" id="3818"/>
    <lineage>
        <taxon>Eukaryota</taxon>
        <taxon>Viridiplantae</taxon>
        <taxon>Streptophyta</taxon>
        <taxon>Embryophyta</taxon>
        <taxon>Tracheophyta</taxon>
        <taxon>Spermatophyta</taxon>
        <taxon>Magnoliopsida</taxon>
        <taxon>eudicotyledons</taxon>
        <taxon>Gunneridae</taxon>
        <taxon>Pentapetalae</taxon>
        <taxon>rosids</taxon>
        <taxon>fabids</taxon>
        <taxon>Fabales</taxon>
        <taxon>Fabaceae</taxon>
        <taxon>Papilionoideae</taxon>
        <taxon>50 kb inversion clade</taxon>
        <taxon>dalbergioids sensu lato</taxon>
        <taxon>Dalbergieae</taxon>
        <taxon>Pterocarpus clade</taxon>
        <taxon>Arachis</taxon>
    </lineage>
</organism>
<dbReference type="EMBL" id="SDMP01000012">
    <property type="protein sequence ID" value="RYR27240.1"/>
    <property type="molecule type" value="Genomic_DNA"/>
</dbReference>
<dbReference type="STRING" id="3818.A0A445ALL0"/>
<dbReference type="AlphaFoldDB" id="A0A445ALL0"/>
<dbReference type="GO" id="GO:0000914">
    <property type="term" value="P:phragmoplast assembly"/>
    <property type="evidence" value="ECO:0007669"/>
    <property type="project" value="InterPro"/>
</dbReference>
<keyword evidence="2" id="KW-1185">Reference proteome</keyword>
<dbReference type="PANTHER" id="PTHR46562:SF1">
    <property type="entry name" value="SERINE_THREONINE-PROTEIN KINASE ULK4"/>
    <property type="match status" value="1"/>
</dbReference>
<evidence type="ECO:0000313" key="1">
    <source>
        <dbReference type="EMBL" id="RYR27240.1"/>
    </source>
</evidence>
<evidence type="ECO:0000313" key="2">
    <source>
        <dbReference type="Proteomes" id="UP000289738"/>
    </source>
</evidence>
<name>A0A445ALL0_ARAHY</name>
<reference evidence="1 2" key="1">
    <citation type="submission" date="2019-01" db="EMBL/GenBank/DDBJ databases">
        <title>Sequencing of cultivated peanut Arachis hypogaea provides insights into genome evolution and oil improvement.</title>
        <authorList>
            <person name="Chen X."/>
        </authorList>
    </citation>
    <scope>NUCLEOTIDE SEQUENCE [LARGE SCALE GENOMIC DNA]</scope>
    <source>
        <strain evidence="2">cv. Fuhuasheng</strain>
        <tissue evidence="1">Leaves</tissue>
    </source>
</reference>
<proteinExistence type="predicted"/>
<sequence length="220" mass="24574">MRLTAGSCLVRLVRFNPPSIQLVAEKLSFKDLASSLVKGSPREQQNDSEIIKVQKIMLYGSKDFAVLLHLYYCCCRVHSSGTRSRYASTLPWNPRDLGDIRNKHGERETCVGGCRIVLSDGKNLQRQLGGVLGTDSTLGECATRTGEGRDAYGSGANSQWTLVQVEAVPQCIMVRRGWTLLTVIGRSEEGAMPYLQEIMDLKNRMNGSMGLRFWLRDTRE</sequence>